<gene>
    <name evidence="1" type="ORF">V22_25720</name>
</gene>
<organism evidence="1 2">
    <name type="scientific">Calycomorphotria hydatis</name>
    <dbReference type="NCBI Taxonomy" id="2528027"/>
    <lineage>
        <taxon>Bacteria</taxon>
        <taxon>Pseudomonadati</taxon>
        <taxon>Planctomycetota</taxon>
        <taxon>Planctomycetia</taxon>
        <taxon>Planctomycetales</taxon>
        <taxon>Planctomycetaceae</taxon>
        <taxon>Calycomorphotria</taxon>
    </lineage>
</organism>
<dbReference type="EMBL" id="CP036316">
    <property type="protein sequence ID" value="QDT65323.1"/>
    <property type="molecule type" value="Genomic_DNA"/>
</dbReference>
<evidence type="ECO:0000313" key="2">
    <source>
        <dbReference type="Proteomes" id="UP000319976"/>
    </source>
</evidence>
<dbReference type="Proteomes" id="UP000319976">
    <property type="component" value="Chromosome"/>
</dbReference>
<protein>
    <submittedName>
        <fullName evidence="1">Uncharacterized protein</fullName>
    </submittedName>
</protein>
<sequence length="44" mass="4802">MVEVGRVMDATTIAIKYILAECCRLNSIAVNGFLHLMNAVASFD</sequence>
<dbReference type="KEGG" id="chya:V22_25720"/>
<reference evidence="1 2" key="1">
    <citation type="submission" date="2019-02" db="EMBL/GenBank/DDBJ databases">
        <title>Deep-cultivation of Planctomycetes and their phenomic and genomic characterization uncovers novel biology.</title>
        <authorList>
            <person name="Wiegand S."/>
            <person name="Jogler M."/>
            <person name="Boedeker C."/>
            <person name="Pinto D."/>
            <person name="Vollmers J."/>
            <person name="Rivas-Marin E."/>
            <person name="Kohn T."/>
            <person name="Peeters S.H."/>
            <person name="Heuer A."/>
            <person name="Rast P."/>
            <person name="Oberbeckmann S."/>
            <person name="Bunk B."/>
            <person name="Jeske O."/>
            <person name="Meyerdierks A."/>
            <person name="Storesund J.E."/>
            <person name="Kallscheuer N."/>
            <person name="Luecker S."/>
            <person name="Lage O.M."/>
            <person name="Pohl T."/>
            <person name="Merkel B.J."/>
            <person name="Hornburger P."/>
            <person name="Mueller R.-W."/>
            <person name="Bruemmer F."/>
            <person name="Labrenz M."/>
            <person name="Spormann A.M."/>
            <person name="Op den Camp H."/>
            <person name="Overmann J."/>
            <person name="Amann R."/>
            <person name="Jetten M.S.M."/>
            <person name="Mascher T."/>
            <person name="Medema M.H."/>
            <person name="Devos D.P."/>
            <person name="Kaster A.-K."/>
            <person name="Ovreas L."/>
            <person name="Rohde M."/>
            <person name="Galperin M.Y."/>
            <person name="Jogler C."/>
        </authorList>
    </citation>
    <scope>NUCLEOTIDE SEQUENCE [LARGE SCALE GENOMIC DNA]</scope>
    <source>
        <strain evidence="1 2">V22</strain>
    </source>
</reference>
<dbReference type="AlphaFoldDB" id="A0A517TAC7"/>
<proteinExistence type="predicted"/>
<name>A0A517TAC7_9PLAN</name>
<accession>A0A517TAC7</accession>
<evidence type="ECO:0000313" key="1">
    <source>
        <dbReference type="EMBL" id="QDT65323.1"/>
    </source>
</evidence>
<keyword evidence="2" id="KW-1185">Reference proteome</keyword>